<dbReference type="AlphaFoldDB" id="R0JH56"/>
<proteinExistence type="predicted"/>
<organism evidence="2 3">
    <name type="scientific">Exserohilum turcicum (strain 28A)</name>
    <name type="common">Northern leaf blight fungus</name>
    <name type="synonym">Setosphaeria turcica</name>
    <dbReference type="NCBI Taxonomy" id="671987"/>
    <lineage>
        <taxon>Eukaryota</taxon>
        <taxon>Fungi</taxon>
        <taxon>Dikarya</taxon>
        <taxon>Ascomycota</taxon>
        <taxon>Pezizomycotina</taxon>
        <taxon>Dothideomycetes</taxon>
        <taxon>Pleosporomycetidae</taxon>
        <taxon>Pleosporales</taxon>
        <taxon>Pleosporineae</taxon>
        <taxon>Pleosporaceae</taxon>
        <taxon>Exserohilum</taxon>
    </lineage>
</organism>
<dbReference type="Proteomes" id="UP000016935">
    <property type="component" value="Unassembled WGS sequence"/>
</dbReference>
<reference evidence="2 3" key="1">
    <citation type="journal article" date="2012" name="PLoS Pathog.">
        <title>Diverse lifestyles and strategies of plant pathogenesis encoded in the genomes of eighteen Dothideomycetes fungi.</title>
        <authorList>
            <person name="Ohm R.A."/>
            <person name="Feau N."/>
            <person name="Henrissat B."/>
            <person name="Schoch C.L."/>
            <person name="Horwitz B.A."/>
            <person name="Barry K.W."/>
            <person name="Condon B.J."/>
            <person name="Copeland A.C."/>
            <person name="Dhillon B."/>
            <person name="Glaser F."/>
            <person name="Hesse C.N."/>
            <person name="Kosti I."/>
            <person name="LaButti K."/>
            <person name="Lindquist E.A."/>
            <person name="Lucas S."/>
            <person name="Salamov A.A."/>
            <person name="Bradshaw R.E."/>
            <person name="Ciuffetti L."/>
            <person name="Hamelin R.C."/>
            <person name="Kema G.H.J."/>
            <person name="Lawrence C."/>
            <person name="Scott J.A."/>
            <person name="Spatafora J.W."/>
            <person name="Turgeon B.G."/>
            <person name="de Wit P.J.G.M."/>
            <person name="Zhong S."/>
            <person name="Goodwin S.B."/>
            <person name="Grigoriev I.V."/>
        </authorList>
    </citation>
    <scope>NUCLEOTIDE SEQUENCE [LARGE SCALE GENOMIC DNA]</scope>
    <source>
        <strain evidence="3">28A</strain>
    </source>
</reference>
<sequence length="142" mass="16332">MRIAYLLTILYSIISSVIAYDPLSTRHRCTAYASTKEVWQKDGMQRRRVVYETSRIITRYDQAMMVLGRSWADEKIKCKAEAKDMDVYYHPTVLPGGAYVVDTSEKVGYKGNKAHFCLLRKFRATLRDNLGCMVTEMDDSPS</sequence>
<reference evidence="2 3" key="2">
    <citation type="journal article" date="2013" name="PLoS Genet.">
        <title>Comparative genome structure, secondary metabolite, and effector coding capacity across Cochliobolus pathogens.</title>
        <authorList>
            <person name="Condon B.J."/>
            <person name="Leng Y."/>
            <person name="Wu D."/>
            <person name="Bushley K.E."/>
            <person name="Ohm R.A."/>
            <person name="Otillar R."/>
            <person name="Martin J."/>
            <person name="Schackwitz W."/>
            <person name="Grimwood J."/>
            <person name="MohdZainudin N."/>
            <person name="Xue C."/>
            <person name="Wang R."/>
            <person name="Manning V.A."/>
            <person name="Dhillon B."/>
            <person name="Tu Z.J."/>
            <person name="Steffenson B.J."/>
            <person name="Salamov A."/>
            <person name="Sun H."/>
            <person name="Lowry S."/>
            <person name="LaButti K."/>
            <person name="Han J."/>
            <person name="Copeland A."/>
            <person name="Lindquist E."/>
            <person name="Barry K."/>
            <person name="Schmutz J."/>
            <person name="Baker S.E."/>
            <person name="Ciuffetti L.M."/>
            <person name="Grigoriev I.V."/>
            <person name="Zhong S."/>
            <person name="Turgeon B.G."/>
        </authorList>
    </citation>
    <scope>NUCLEOTIDE SEQUENCE [LARGE SCALE GENOMIC DNA]</scope>
    <source>
        <strain evidence="3">28A</strain>
    </source>
</reference>
<dbReference type="OrthoDB" id="3779371at2759"/>
<keyword evidence="3" id="KW-1185">Reference proteome</keyword>
<dbReference type="eggNOG" id="ENOG502T657">
    <property type="taxonomic scope" value="Eukaryota"/>
</dbReference>
<dbReference type="EMBL" id="KB908877">
    <property type="protein sequence ID" value="EOA80703.1"/>
    <property type="molecule type" value="Genomic_DNA"/>
</dbReference>
<dbReference type="RefSeq" id="XP_008031236.1">
    <property type="nucleotide sequence ID" value="XM_008033045.1"/>
</dbReference>
<keyword evidence="1" id="KW-0732">Signal</keyword>
<dbReference type="HOGENOM" id="CLU_1817005_0_0_1"/>
<accession>R0JH56</accession>
<name>R0JH56_EXST2</name>
<feature type="chain" id="PRO_5004353520" evidence="1">
    <location>
        <begin position="20"/>
        <end position="142"/>
    </location>
</feature>
<gene>
    <name evidence="2" type="ORF">SETTUDRAFT_35628</name>
</gene>
<feature type="signal peptide" evidence="1">
    <location>
        <begin position="1"/>
        <end position="19"/>
    </location>
</feature>
<protein>
    <submittedName>
        <fullName evidence="2">Uncharacterized protein</fullName>
    </submittedName>
</protein>
<evidence type="ECO:0000313" key="2">
    <source>
        <dbReference type="EMBL" id="EOA80703.1"/>
    </source>
</evidence>
<evidence type="ECO:0000313" key="3">
    <source>
        <dbReference type="Proteomes" id="UP000016935"/>
    </source>
</evidence>
<evidence type="ECO:0000256" key="1">
    <source>
        <dbReference type="SAM" id="SignalP"/>
    </source>
</evidence>
<dbReference type="GeneID" id="19404042"/>